<dbReference type="EMBL" id="JABSTU010000001">
    <property type="protein sequence ID" value="KAH8039562.1"/>
    <property type="molecule type" value="Genomic_DNA"/>
</dbReference>
<evidence type="ECO:0000313" key="2">
    <source>
        <dbReference type="Proteomes" id="UP000821866"/>
    </source>
</evidence>
<dbReference type="Proteomes" id="UP000821866">
    <property type="component" value="Chromosome 1"/>
</dbReference>
<reference evidence="1" key="1">
    <citation type="journal article" date="2020" name="Cell">
        <title>Large-Scale Comparative Analyses of Tick Genomes Elucidate Their Genetic Diversity and Vector Capacities.</title>
        <authorList>
            <consortium name="Tick Genome and Microbiome Consortium (TIGMIC)"/>
            <person name="Jia N."/>
            <person name="Wang J."/>
            <person name="Shi W."/>
            <person name="Du L."/>
            <person name="Sun Y."/>
            <person name="Zhan W."/>
            <person name="Jiang J.F."/>
            <person name="Wang Q."/>
            <person name="Zhang B."/>
            <person name="Ji P."/>
            <person name="Bell-Sakyi L."/>
            <person name="Cui X.M."/>
            <person name="Yuan T.T."/>
            <person name="Jiang B.G."/>
            <person name="Yang W.F."/>
            <person name="Lam T.T."/>
            <person name="Chang Q.C."/>
            <person name="Ding S.J."/>
            <person name="Wang X.J."/>
            <person name="Zhu J.G."/>
            <person name="Ruan X.D."/>
            <person name="Zhao L."/>
            <person name="Wei J.T."/>
            <person name="Ye R.Z."/>
            <person name="Que T.C."/>
            <person name="Du C.H."/>
            <person name="Zhou Y.H."/>
            <person name="Cheng J.X."/>
            <person name="Dai P.F."/>
            <person name="Guo W.B."/>
            <person name="Han X.H."/>
            <person name="Huang E.J."/>
            <person name="Li L.F."/>
            <person name="Wei W."/>
            <person name="Gao Y.C."/>
            <person name="Liu J.Z."/>
            <person name="Shao H.Z."/>
            <person name="Wang X."/>
            <person name="Wang C.C."/>
            <person name="Yang T.C."/>
            <person name="Huo Q.B."/>
            <person name="Li W."/>
            <person name="Chen H.Y."/>
            <person name="Chen S.E."/>
            <person name="Zhou L.G."/>
            <person name="Ni X.B."/>
            <person name="Tian J.H."/>
            <person name="Sheng Y."/>
            <person name="Liu T."/>
            <person name="Pan Y.S."/>
            <person name="Xia L.Y."/>
            <person name="Li J."/>
            <person name="Zhao F."/>
            <person name="Cao W.C."/>
        </authorList>
    </citation>
    <scope>NUCLEOTIDE SEQUENCE</scope>
    <source>
        <strain evidence="1">Rmic-2018</strain>
    </source>
</reference>
<gene>
    <name evidence="1" type="ORF">HPB51_007505</name>
</gene>
<keyword evidence="2" id="KW-1185">Reference proteome</keyword>
<evidence type="ECO:0000313" key="1">
    <source>
        <dbReference type="EMBL" id="KAH8039562.1"/>
    </source>
</evidence>
<protein>
    <recommendedName>
        <fullName evidence="3">Tick transposon</fullName>
    </recommendedName>
</protein>
<evidence type="ECO:0008006" key="3">
    <source>
        <dbReference type="Google" id="ProtNLM"/>
    </source>
</evidence>
<name>A0A9J6EYN2_RHIMP</name>
<reference evidence="1" key="2">
    <citation type="submission" date="2021-09" db="EMBL/GenBank/DDBJ databases">
        <authorList>
            <person name="Jia N."/>
            <person name="Wang J."/>
            <person name="Shi W."/>
            <person name="Du L."/>
            <person name="Sun Y."/>
            <person name="Zhan W."/>
            <person name="Jiang J."/>
            <person name="Wang Q."/>
            <person name="Zhang B."/>
            <person name="Ji P."/>
            <person name="Sakyi L.B."/>
            <person name="Cui X."/>
            <person name="Yuan T."/>
            <person name="Jiang B."/>
            <person name="Yang W."/>
            <person name="Lam T.T.-Y."/>
            <person name="Chang Q."/>
            <person name="Ding S."/>
            <person name="Wang X."/>
            <person name="Zhu J."/>
            <person name="Ruan X."/>
            <person name="Zhao L."/>
            <person name="Wei J."/>
            <person name="Que T."/>
            <person name="Du C."/>
            <person name="Cheng J."/>
            <person name="Dai P."/>
            <person name="Han X."/>
            <person name="Huang E."/>
            <person name="Gao Y."/>
            <person name="Liu J."/>
            <person name="Shao H."/>
            <person name="Ye R."/>
            <person name="Li L."/>
            <person name="Wei W."/>
            <person name="Wang X."/>
            <person name="Wang C."/>
            <person name="Huo Q."/>
            <person name="Li W."/>
            <person name="Guo W."/>
            <person name="Chen H."/>
            <person name="Chen S."/>
            <person name="Zhou L."/>
            <person name="Zhou L."/>
            <person name="Ni X."/>
            <person name="Tian J."/>
            <person name="Zhou Y."/>
            <person name="Sheng Y."/>
            <person name="Liu T."/>
            <person name="Pan Y."/>
            <person name="Xia L."/>
            <person name="Li J."/>
            <person name="Zhao F."/>
            <person name="Cao W."/>
        </authorList>
    </citation>
    <scope>NUCLEOTIDE SEQUENCE</scope>
    <source>
        <strain evidence="1">Rmic-2018</strain>
        <tissue evidence="1">Larvae</tissue>
    </source>
</reference>
<dbReference type="AlphaFoldDB" id="A0A9J6EYN2"/>
<accession>A0A9J6EYN2</accession>
<sequence length="352" mass="38989">MWQSRRALTKRWKQQQLNSKLRHSIAEISERENAYEQQLETASWATFRDSLRGTIHTSKTWAILRSIMEPGKTKTSANRTLKKLAGEFPGTDHALFAKLRDKYIGAFTTPPCTLAYQGQENAVLDAPITKAELFAAAQAAKRNTAPGLDQLTNAMIRNLSDEYLEQLTRYFIEQEINKTDLKALDALIRTSYKVALGPPLGASTERLEALGIHNHYEELCAVVLISQRERLNLTTTGRKLLRRVGYPAHSQYVGDELESMAKQLRENILVCPIPKNMSPPYQKGRRSAGARKLQRQFGNNPDTVYADVALCGTNKYVLAVVGAAPGQSISTCAMARAVSASNAEALGIALAI</sequence>
<proteinExistence type="predicted"/>
<comment type="caution">
    <text evidence="1">The sequence shown here is derived from an EMBL/GenBank/DDBJ whole genome shotgun (WGS) entry which is preliminary data.</text>
</comment>
<organism evidence="1 2">
    <name type="scientific">Rhipicephalus microplus</name>
    <name type="common">Cattle tick</name>
    <name type="synonym">Boophilus microplus</name>
    <dbReference type="NCBI Taxonomy" id="6941"/>
    <lineage>
        <taxon>Eukaryota</taxon>
        <taxon>Metazoa</taxon>
        <taxon>Ecdysozoa</taxon>
        <taxon>Arthropoda</taxon>
        <taxon>Chelicerata</taxon>
        <taxon>Arachnida</taxon>
        <taxon>Acari</taxon>
        <taxon>Parasitiformes</taxon>
        <taxon>Ixodida</taxon>
        <taxon>Ixodoidea</taxon>
        <taxon>Ixodidae</taxon>
        <taxon>Rhipicephalinae</taxon>
        <taxon>Rhipicephalus</taxon>
        <taxon>Boophilus</taxon>
    </lineage>
</organism>